<sequence length="346" mass="37557">MERSIEDELCGWRRRSGGAGPVTGHAECHETVDPATRQELLVEHGHRCQGCGRCGPEAGGLATLHVHHLTRDPDGMDEHDPENLTVLCRACHSWQHQQTTEDDVPVELTEEDLTVLLPQDVEILRILSESGPATTGDVAAALSADLTMTAVRERLWVVMGLDNLVSSRDRQVIDQDADTGEWGLAGQIEQSSRGRIPSDAQLLWQRVEDELVRQALDRGCDRSAVMSVLDLSRRSTFYKEKRGRAYDFPLDAMDRRGGRPRVETDGDERSDGATPSDGPDASDAQQQLDAVADGSGERVDAGQGLDGDAVEPDDGQDEQSAAGNGSDPEAHLEDAITALQALETVL</sequence>
<dbReference type="Pfam" id="PF01844">
    <property type="entry name" value="HNH"/>
    <property type="match status" value="1"/>
</dbReference>
<evidence type="ECO:0000256" key="1">
    <source>
        <dbReference type="SAM" id="MobiDB-lite"/>
    </source>
</evidence>
<dbReference type="GO" id="GO:0003676">
    <property type="term" value="F:nucleic acid binding"/>
    <property type="evidence" value="ECO:0007669"/>
    <property type="project" value="InterPro"/>
</dbReference>
<dbReference type="GO" id="GO:0008270">
    <property type="term" value="F:zinc ion binding"/>
    <property type="evidence" value="ECO:0007669"/>
    <property type="project" value="InterPro"/>
</dbReference>
<dbReference type="InterPro" id="IPR003615">
    <property type="entry name" value="HNH_nuc"/>
</dbReference>
<evidence type="ECO:0000259" key="2">
    <source>
        <dbReference type="SMART" id="SM00507"/>
    </source>
</evidence>
<protein>
    <submittedName>
        <fullName evidence="3">HNH endonuclease</fullName>
    </submittedName>
</protein>
<accession>A0A7D5PGE6</accession>
<dbReference type="InterPro" id="IPR002711">
    <property type="entry name" value="HNH"/>
</dbReference>
<proteinExistence type="predicted"/>
<evidence type="ECO:0000313" key="4">
    <source>
        <dbReference type="Proteomes" id="UP000509346"/>
    </source>
</evidence>
<dbReference type="GO" id="GO:0004519">
    <property type="term" value="F:endonuclease activity"/>
    <property type="evidence" value="ECO:0007669"/>
    <property type="project" value="UniProtKB-KW"/>
</dbReference>
<dbReference type="EMBL" id="CP058909">
    <property type="protein sequence ID" value="QLH83799.1"/>
    <property type="molecule type" value="Genomic_DNA"/>
</dbReference>
<dbReference type="KEGG" id="hpel:HZS54_20150"/>
<dbReference type="Proteomes" id="UP000509346">
    <property type="component" value="Chromosome"/>
</dbReference>
<dbReference type="SMART" id="SM00507">
    <property type="entry name" value="HNHc"/>
    <property type="match status" value="1"/>
</dbReference>
<dbReference type="AlphaFoldDB" id="A0A7D5PGE6"/>
<keyword evidence="3" id="KW-0255">Endonuclease</keyword>
<feature type="compositionally biased region" description="Acidic residues" evidence="1">
    <location>
        <begin position="308"/>
        <end position="317"/>
    </location>
</feature>
<gene>
    <name evidence="3" type="ORF">HZS54_20150</name>
</gene>
<dbReference type="CDD" id="cd00085">
    <property type="entry name" value="HNHc"/>
    <property type="match status" value="1"/>
</dbReference>
<feature type="compositionally biased region" description="Basic and acidic residues" evidence="1">
    <location>
        <begin position="252"/>
        <end position="271"/>
    </location>
</feature>
<keyword evidence="3" id="KW-0378">Hydrolase</keyword>
<keyword evidence="4" id="KW-1185">Reference proteome</keyword>
<reference evidence="3 4" key="1">
    <citation type="submission" date="2020-07" db="EMBL/GenBank/DDBJ databases">
        <title>Halosimplex litoreum sp. nov. and Halosimplex rubrum sp. nov., isolated from different salt environments.</title>
        <authorList>
            <person name="Cui H."/>
        </authorList>
    </citation>
    <scope>NUCLEOTIDE SEQUENCE [LARGE SCALE GENOMIC DNA]</scope>
    <source>
        <strain evidence="3 4">R2</strain>
    </source>
</reference>
<organism evidence="3 4">
    <name type="scientific">Halosimplex pelagicum</name>
    <dbReference type="NCBI Taxonomy" id="869886"/>
    <lineage>
        <taxon>Archaea</taxon>
        <taxon>Methanobacteriati</taxon>
        <taxon>Methanobacteriota</taxon>
        <taxon>Stenosarchaea group</taxon>
        <taxon>Halobacteria</taxon>
        <taxon>Halobacteriales</taxon>
        <taxon>Haloarculaceae</taxon>
        <taxon>Halosimplex</taxon>
    </lineage>
</organism>
<dbReference type="Gene3D" id="1.10.30.50">
    <property type="match status" value="1"/>
</dbReference>
<feature type="region of interest" description="Disordered" evidence="1">
    <location>
        <begin position="249"/>
        <end position="333"/>
    </location>
</feature>
<name>A0A7D5PGE6_9EURY</name>
<evidence type="ECO:0000313" key="3">
    <source>
        <dbReference type="EMBL" id="QLH83799.1"/>
    </source>
</evidence>
<feature type="domain" description="HNH nuclease" evidence="2">
    <location>
        <begin position="37"/>
        <end position="93"/>
    </location>
</feature>
<keyword evidence="3" id="KW-0540">Nuclease</keyword>